<keyword evidence="8" id="KW-1185">Reference proteome</keyword>
<reference evidence="7 8" key="1">
    <citation type="submission" date="2024-09" db="EMBL/GenBank/DDBJ databases">
        <title>A chromosome-level genome assembly of Gray's grenadier anchovy, Coilia grayii.</title>
        <authorList>
            <person name="Fu Z."/>
        </authorList>
    </citation>
    <scope>NUCLEOTIDE SEQUENCE [LARGE SCALE GENOMIC DNA]</scope>
    <source>
        <strain evidence="7">G4</strain>
        <tissue evidence="7">Muscle</tissue>
    </source>
</reference>
<protein>
    <recommendedName>
        <fullName evidence="5">Cilia- and flagella-associated protein 418</fullName>
    </recommendedName>
</protein>
<name>A0ABD1JEN5_9TELE</name>
<evidence type="ECO:0000256" key="4">
    <source>
        <dbReference type="ARBA" id="ARBA00024819"/>
    </source>
</evidence>
<comment type="subcellular location">
    <subcellularLocation>
        <location evidence="2">Cytoplasm</location>
    </subcellularLocation>
    <subcellularLocation>
        <location evidence="1">Photoreceptor inner segment</location>
    </subcellularLocation>
</comment>
<dbReference type="EMBL" id="JBHFQA010000017">
    <property type="protein sequence ID" value="KAL2084516.1"/>
    <property type="molecule type" value="Genomic_DNA"/>
</dbReference>
<dbReference type="Pfam" id="PF14996">
    <property type="entry name" value="RMP"/>
    <property type="match status" value="1"/>
</dbReference>
<gene>
    <name evidence="7" type="ORF">ACEWY4_020034</name>
</gene>
<evidence type="ECO:0000256" key="1">
    <source>
        <dbReference type="ARBA" id="ARBA00004437"/>
    </source>
</evidence>
<feature type="region of interest" description="Disordered" evidence="6">
    <location>
        <begin position="16"/>
        <end position="55"/>
    </location>
</feature>
<evidence type="ECO:0000256" key="5">
    <source>
        <dbReference type="ARBA" id="ARBA00026215"/>
    </source>
</evidence>
<evidence type="ECO:0000256" key="3">
    <source>
        <dbReference type="ARBA" id="ARBA00022490"/>
    </source>
</evidence>
<comment type="function">
    <text evidence="4">May be involved in photoreceptor outer segment disk morphogenesis.</text>
</comment>
<dbReference type="GO" id="GO:0005737">
    <property type="term" value="C:cytoplasm"/>
    <property type="evidence" value="ECO:0007669"/>
    <property type="project" value="UniProtKB-SubCell"/>
</dbReference>
<dbReference type="PANTHER" id="PTHR33958:SF1">
    <property type="entry name" value="CILIA- AND FLAGELLA-ASSOCIATED PROTEIN 418"/>
    <property type="match status" value="1"/>
</dbReference>
<evidence type="ECO:0000313" key="8">
    <source>
        <dbReference type="Proteomes" id="UP001591681"/>
    </source>
</evidence>
<organism evidence="7 8">
    <name type="scientific">Coilia grayii</name>
    <name type="common">Gray's grenadier anchovy</name>
    <dbReference type="NCBI Taxonomy" id="363190"/>
    <lineage>
        <taxon>Eukaryota</taxon>
        <taxon>Metazoa</taxon>
        <taxon>Chordata</taxon>
        <taxon>Craniata</taxon>
        <taxon>Vertebrata</taxon>
        <taxon>Euteleostomi</taxon>
        <taxon>Actinopterygii</taxon>
        <taxon>Neopterygii</taxon>
        <taxon>Teleostei</taxon>
        <taxon>Clupei</taxon>
        <taxon>Clupeiformes</taxon>
        <taxon>Clupeoidei</taxon>
        <taxon>Engraulidae</taxon>
        <taxon>Coilinae</taxon>
        <taxon>Coilia</taxon>
    </lineage>
</organism>
<dbReference type="AlphaFoldDB" id="A0ABD1JEN5"/>
<proteinExistence type="predicted"/>
<dbReference type="PANTHER" id="PTHR33958">
    <property type="entry name" value="PROTEIN C8ORF37"/>
    <property type="match status" value="1"/>
</dbReference>
<comment type="caution">
    <text evidence="7">The sequence shown here is derived from an EMBL/GenBank/DDBJ whole genome shotgun (WGS) entry which is preliminary data.</text>
</comment>
<dbReference type="InterPro" id="IPR029239">
    <property type="entry name" value="CFAP418"/>
</dbReference>
<evidence type="ECO:0000256" key="2">
    <source>
        <dbReference type="ARBA" id="ARBA00004496"/>
    </source>
</evidence>
<dbReference type="Proteomes" id="UP001591681">
    <property type="component" value="Unassembled WGS sequence"/>
</dbReference>
<sequence>MADDLDELLDEVEAKFCRDTSLPQQRNQEDQAGDQVQDKSKSPGKSKQDATKRVDNDDIDALLEEILDDDNDAKNRPTISNIDKSTRGGNEAASQVVKRKCCSVFLGGSAIPQGVGTSNSKRVCDQLRCISCDFRIASFDDQEWDSTCDYLFFRNNMPDCQRLRAKLKKCKGARAYACQCSWHTAVALTDLRAQAQLRWVCGKHDT</sequence>
<evidence type="ECO:0000313" key="7">
    <source>
        <dbReference type="EMBL" id="KAL2084516.1"/>
    </source>
</evidence>
<accession>A0ABD1JEN5</accession>
<evidence type="ECO:0000256" key="6">
    <source>
        <dbReference type="SAM" id="MobiDB-lite"/>
    </source>
</evidence>
<keyword evidence="3" id="KW-0963">Cytoplasm</keyword>
<dbReference type="GO" id="GO:0001917">
    <property type="term" value="C:photoreceptor inner segment"/>
    <property type="evidence" value="ECO:0007669"/>
    <property type="project" value="UniProtKB-SubCell"/>
</dbReference>
<feature type="compositionally biased region" description="Basic and acidic residues" evidence="6">
    <location>
        <begin position="36"/>
        <end position="55"/>
    </location>
</feature>
<feature type="region of interest" description="Disordered" evidence="6">
    <location>
        <begin position="70"/>
        <end position="90"/>
    </location>
</feature>